<reference evidence="1" key="2">
    <citation type="submission" date="2020-11" db="EMBL/GenBank/DDBJ databases">
        <authorList>
            <person name="McCartney M.A."/>
            <person name="Auch B."/>
            <person name="Kono T."/>
            <person name="Mallez S."/>
            <person name="Becker A."/>
            <person name="Gohl D.M."/>
            <person name="Silverstein K.A.T."/>
            <person name="Koren S."/>
            <person name="Bechman K.B."/>
            <person name="Herman A."/>
            <person name="Abrahante J.E."/>
            <person name="Garbe J."/>
        </authorList>
    </citation>
    <scope>NUCLEOTIDE SEQUENCE</scope>
    <source>
        <strain evidence="1">Duluth1</strain>
        <tissue evidence="1">Whole animal</tissue>
    </source>
</reference>
<name>A0A9D3YM21_DREPO</name>
<proteinExistence type="predicted"/>
<sequence length="98" mass="10764">MSAKPKPGGKLMTSDAYIEKVEMYDAKKNANAVTSQSQMICKSPRPSTSGIQKLHTNIVREDSDTKSDTDDSENCCVCGQFSPTNLDTKPHIKIVKWG</sequence>
<protein>
    <submittedName>
        <fullName evidence="1">Uncharacterized protein</fullName>
    </submittedName>
</protein>
<dbReference type="Proteomes" id="UP000828390">
    <property type="component" value="Unassembled WGS sequence"/>
</dbReference>
<gene>
    <name evidence="1" type="ORF">DPMN_076317</name>
</gene>
<organism evidence="1 2">
    <name type="scientific">Dreissena polymorpha</name>
    <name type="common">Zebra mussel</name>
    <name type="synonym">Mytilus polymorpha</name>
    <dbReference type="NCBI Taxonomy" id="45954"/>
    <lineage>
        <taxon>Eukaryota</taxon>
        <taxon>Metazoa</taxon>
        <taxon>Spiralia</taxon>
        <taxon>Lophotrochozoa</taxon>
        <taxon>Mollusca</taxon>
        <taxon>Bivalvia</taxon>
        <taxon>Autobranchia</taxon>
        <taxon>Heteroconchia</taxon>
        <taxon>Euheterodonta</taxon>
        <taxon>Imparidentia</taxon>
        <taxon>Neoheterodontei</taxon>
        <taxon>Myida</taxon>
        <taxon>Dreissenoidea</taxon>
        <taxon>Dreissenidae</taxon>
        <taxon>Dreissena</taxon>
    </lineage>
</organism>
<accession>A0A9D3YM21</accession>
<reference evidence="1" key="1">
    <citation type="journal article" date="2019" name="bioRxiv">
        <title>The Genome of the Zebra Mussel, Dreissena polymorpha: A Resource for Invasive Species Research.</title>
        <authorList>
            <person name="McCartney M.A."/>
            <person name="Auch B."/>
            <person name="Kono T."/>
            <person name="Mallez S."/>
            <person name="Zhang Y."/>
            <person name="Obille A."/>
            <person name="Becker A."/>
            <person name="Abrahante J.E."/>
            <person name="Garbe J."/>
            <person name="Badalamenti J.P."/>
            <person name="Herman A."/>
            <person name="Mangelson H."/>
            <person name="Liachko I."/>
            <person name="Sullivan S."/>
            <person name="Sone E.D."/>
            <person name="Koren S."/>
            <person name="Silverstein K.A.T."/>
            <person name="Beckman K.B."/>
            <person name="Gohl D.M."/>
        </authorList>
    </citation>
    <scope>NUCLEOTIDE SEQUENCE</scope>
    <source>
        <strain evidence="1">Duluth1</strain>
        <tissue evidence="1">Whole animal</tissue>
    </source>
</reference>
<dbReference type="AlphaFoldDB" id="A0A9D3YM21"/>
<comment type="caution">
    <text evidence="1">The sequence shown here is derived from an EMBL/GenBank/DDBJ whole genome shotgun (WGS) entry which is preliminary data.</text>
</comment>
<evidence type="ECO:0000313" key="1">
    <source>
        <dbReference type="EMBL" id="KAH3701333.1"/>
    </source>
</evidence>
<dbReference type="EMBL" id="JAIWYP010000015">
    <property type="protein sequence ID" value="KAH3701333.1"/>
    <property type="molecule type" value="Genomic_DNA"/>
</dbReference>
<evidence type="ECO:0000313" key="2">
    <source>
        <dbReference type="Proteomes" id="UP000828390"/>
    </source>
</evidence>
<keyword evidence="2" id="KW-1185">Reference proteome</keyword>